<gene>
    <name evidence="2" type="ORF">TNIN_14241</name>
</gene>
<comment type="caution">
    <text evidence="2">The sequence shown here is derived from an EMBL/GenBank/DDBJ whole genome shotgun (WGS) entry which is preliminary data.</text>
</comment>
<proteinExistence type="predicted"/>
<evidence type="ECO:0000256" key="1">
    <source>
        <dbReference type="SAM" id="MobiDB-lite"/>
    </source>
</evidence>
<dbReference type="AlphaFoldDB" id="A0A8X6XTA8"/>
<dbReference type="Proteomes" id="UP000886998">
    <property type="component" value="Unassembled WGS sequence"/>
</dbReference>
<dbReference type="OrthoDB" id="10280506at2759"/>
<evidence type="ECO:0000313" key="3">
    <source>
        <dbReference type="Proteomes" id="UP000886998"/>
    </source>
</evidence>
<keyword evidence="3" id="KW-1185">Reference proteome</keyword>
<name>A0A8X6XTA8_9ARAC</name>
<evidence type="ECO:0000313" key="2">
    <source>
        <dbReference type="EMBL" id="GFY58377.1"/>
    </source>
</evidence>
<accession>A0A8X6XTA8</accession>
<organism evidence="2 3">
    <name type="scientific">Trichonephila inaurata madagascariensis</name>
    <dbReference type="NCBI Taxonomy" id="2747483"/>
    <lineage>
        <taxon>Eukaryota</taxon>
        <taxon>Metazoa</taxon>
        <taxon>Ecdysozoa</taxon>
        <taxon>Arthropoda</taxon>
        <taxon>Chelicerata</taxon>
        <taxon>Arachnida</taxon>
        <taxon>Araneae</taxon>
        <taxon>Araneomorphae</taxon>
        <taxon>Entelegynae</taxon>
        <taxon>Araneoidea</taxon>
        <taxon>Nephilidae</taxon>
        <taxon>Trichonephila</taxon>
        <taxon>Trichonephila inaurata</taxon>
    </lineage>
</organism>
<protein>
    <submittedName>
        <fullName evidence="2">Uncharacterized protein</fullName>
    </submittedName>
</protein>
<feature type="region of interest" description="Disordered" evidence="1">
    <location>
        <begin position="48"/>
        <end position="76"/>
    </location>
</feature>
<dbReference type="EMBL" id="BMAV01012044">
    <property type="protein sequence ID" value="GFY58377.1"/>
    <property type="molecule type" value="Genomic_DNA"/>
</dbReference>
<sequence length="142" mass="16107">MARSEIKNGDRCSLLIEYDFGISTIDSNAKFHSFLVVKYTFRIRGAPAKNHPRGTVRGGTKRSSASPSGHDSHLPRDSLSLVTRQWSFSGPVSWIQSMRHFSSPASHRVFNFRFRFADRGHRGRSFEGDTRCLFSARSAKRD</sequence>
<reference evidence="2" key="1">
    <citation type="submission" date="2020-08" db="EMBL/GenBank/DDBJ databases">
        <title>Multicomponent nature underlies the extraordinary mechanical properties of spider dragline silk.</title>
        <authorList>
            <person name="Kono N."/>
            <person name="Nakamura H."/>
            <person name="Mori M."/>
            <person name="Yoshida Y."/>
            <person name="Ohtoshi R."/>
            <person name="Malay A.D."/>
            <person name="Moran D.A.P."/>
            <person name="Tomita M."/>
            <person name="Numata K."/>
            <person name="Arakawa K."/>
        </authorList>
    </citation>
    <scope>NUCLEOTIDE SEQUENCE</scope>
</reference>